<evidence type="ECO:0000313" key="1">
    <source>
        <dbReference type="EMBL" id="GEA59397.1"/>
    </source>
</evidence>
<keyword evidence="2" id="KW-1185">Reference proteome</keyword>
<reference evidence="1 2" key="1">
    <citation type="submission" date="2019-06" db="EMBL/GenBank/DDBJ databases">
        <title>Whole genome shotgun sequence of Vibrio comitans NBRC 102076.</title>
        <authorList>
            <person name="Hosoyama A."/>
            <person name="Uohara A."/>
            <person name="Ohji S."/>
            <person name="Ichikawa N."/>
        </authorList>
    </citation>
    <scope>NUCLEOTIDE SEQUENCE [LARGE SCALE GENOMIC DNA]</scope>
    <source>
        <strain evidence="1 2">NBRC 102076</strain>
    </source>
</reference>
<dbReference type="Pfam" id="PF11661">
    <property type="entry name" value="DUF2986"/>
    <property type="match status" value="1"/>
</dbReference>
<gene>
    <name evidence="1" type="ORF">VCO01S_05900</name>
</gene>
<proteinExistence type="predicted"/>
<name>A0A4Y3IJ66_9VIBR</name>
<organism evidence="1 2">
    <name type="scientific">Vibrio comitans NBRC 102076</name>
    <dbReference type="NCBI Taxonomy" id="1219078"/>
    <lineage>
        <taxon>Bacteria</taxon>
        <taxon>Pseudomonadati</taxon>
        <taxon>Pseudomonadota</taxon>
        <taxon>Gammaproteobacteria</taxon>
        <taxon>Vibrionales</taxon>
        <taxon>Vibrionaceae</taxon>
        <taxon>Vibrio</taxon>
    </lineage>
</organism>
<evidence type="ECO:0000313" key="2">
    <source>
        <dbReference type="Proteomes" id="UP000318242"/>
    </source>
</evidence>
<comment type="caution">
    <text evidence="1">The sequence shown here is derived from an EMBL/GenBank/DDBJ whole genome shotgun (WGS) entry which is preliminary data.</text>
</comment>
<dbReference type="RefSeq" id="WP_141269189.1">
    <property type="nucleotide sequence ID" value="NZ_BJLH01000002.1"/>
</dbReference>
<dbReference type="Proteomes" id="UP000318242">
    <property type="component" value="Unassembled WGS sequence"/>
</dbReference>
<dbReference type="InterPro" id="IPR021677">
    <property type="entry name" value="DUF2986"/>
</dbReference>
<dbReference type="EMBL" id="BJLH01000002">
    <property type="protein sequence ID" value="GEA59397.1"/>
    <property type="molecule type" value="Genomic_DNA"/>
</dbReference>
<dbReference type="OrthoDB" id="6107736at2"/>
<sequence length="62" mass="7199">MNRKKKINQILKKKIKKQNSKLHSSNKPKYISKAERAKMELEAEQAEVSIEQELKDQESSAS</sequence>
<dbReference type="AlphaFoldDB" id="A0A4Y3IJ66"/>
<protein>
    <submittedName>
        <fullName evidence="1">DUF2986 domain-containing protein</fullName>
    </submittedName>
</protein>
<accession>A0A4Y3IJ66</accession>